<dbReference type="SUPFAM" id="SSF52540">
    <property type="entry name" value="P-loop containing nucleoside triphosphate hydrolases"/>
    <property type="match status" value="1"/>
</dbReference>
<reference evidence="5 6" key="1">
    <citation type="journal article" date="2013" name="Genome Announc.">
        <title>Genome Sequence of the Sulfate-Reducing Bacterium Desulfotomaculum hydrothermale Lam5(T).</title>
        <authorList>
            <person name="Amin O."/>
            <person name="Fardeau M.L."/>
            <person name="Valette O."/>
            <person name="Hirschler-Rea A."/>
            <person name="Barbe V."/>
            <person name="Medigue C."/>
            <person name="Vacherie B."/>
            <person name="Ollivier B."/>
            <person name="Bertin P.N."/>
            <person name="Dolla A."/>
        </authorList>
    </citation>
    <scope>NUCLEOTIDE SEQUENCE [LARGE SCALE GENOMIC DNA]</scope>
    <source>
        <strain evidence="6">Lam5 / DSM 18033</strain>
    </source>
</reference>
<dbReference type="FunFam" id="3.40.50.300:FF:000398">
    <property type="entry name" value="Type IV pilus assembly ATPase PilB"/>
    <property type="match status" value="1"/>
</dbReference>
<dbReference type="Proteomes" id="UP000009315">
    <property type="component" value="Unassembled WGS sequence"/>
</dbReference>
<dbReference type="Gene3D" id="3.40.50.300">
    <property type="entry name" value="P-loop containing nucleotide triphosphate hydrolases"/>
    <property type="match status" value="1"/>
</dbReference>
<dbReference type="PANTHER" id="PTHR30258">
    <property type="entry name" value="TYPE II SECRETION SYSTEM PROTEIN GSPE-RELATED"/>
    <property type="match status" value="1"/>
</dbReference>
<keyword evidence="2" id="KW-0547">Nucleotide-binding</keyword>
<dbReference type="PROSITE" id="PS00662">
    <property type="entry name" value="T2SP_E"/>
    <property type="match status" value="1"/>
</dbReference>
<dbReference type="GO" id="GO:0005886">
    <property type="term" value="C:plasma membrane"/>
    <property type="evidence" value="ECO:0007669"/>
    <property type="project" value="TreeGrafter"/>
</dbReference>
<comment type="similarity">
    <text evidence="1">Belongs to the GSP E family.</text>
</comment>
<sequence length="488" mass="54308">MLNQSPPKMIGDILAEQGIITRSQLEEALQKQQRSQEPLGRVLVGLGYVTEHQLVEALAAQYQFVERDIRQTVDLPNHNLIRESSGEEASVIGLVQHILQKAVRLGASDIHFEPQETGFRVRLRMDGILRPLLNLPVNMQAAVVSRIKIMSDLDIAEKRLPQDGRLPLSTGSQKYDLRVSTMPTAYGEKVVIRLLDTGAVRQYRLEQLDFSPHNLARLKHCLRAAYGMILITGPTGSGKTTTLYTVLNELNNEQRNLSTIEDPIEYRLEGVNQTQVNTKAGMSFAVGLRALLRQDPDIIMVGEIRDKETAEIAVKAAGTGHLVLSTLHTNDAVGAVDRFIHMGIEPFQVASSVLGVVAQRLVRRLCPYCKQPYRVVADSLEGYFAGVLPGQEAVYYRPVGCRRCYHSGYRGRLAIHEILLLSRRLRTLLLNRATADELLAAAGQEGMQTLQTDGLTKAKQGLTSLPEVMRATYFQAESFFDTTVLQKM</sequence>
<dbReference type="Gene3D" id="3.30.450.90">
    <property type="match status" value="1"/>
</dbReference>
<comment type="caution">
    <text evidence="5">The sequence shown here is derived from an EMBL/GenBank/DDBJ whole genome shotgun (WGS) entry which is preliminary data.</text>
</comment>
<protein>
    <submittedName>
        <fullName evidence="5">General secretory pathway component, cryptic</fullName>
    </submittedName>
</protein>
<proteinExistence type="inferred from homology"/>
<dbReference type="Pfam" id="PF00437">
    <property type="entry name" value="T2SSE"/>
    <property type="match status" value="1"/>
</dbReference>
<dbReference type="SUPFAM" id="SSF160246">
    <property type="entry name" value="EspE N-terminal domain-like"/>
    <property type="match status" value="1"/>
</dbReference>
<dbReference type="Gene3D" id="1.10.40.70">
    <property type="match status" value="1"/>
</dbReference>
<name>K8E071_9FIRM</name>
<gene>
    <name evidence="5" type="primary">gspE</name>
    <name evidence="5" type="ORF">DESHY_60039</name>
</gene>
<dbReference type="PANTHER" id="PTHR30258:SF2">
    <property type="entry name" value="COMG OPERON PROTEIN 1"/>
    <property type="match status" value="1"/>
</dbReference>
<keyword evidence="3" id="KW-0067">ATP-binding</keyword>
<evidence type="ECO:0000256" key="1">
    <source>
        <dbReference type="ARBA" id="ARBA00006611"/>
    </source>
</evidence>
<evidence type="ECO:0000313" key="6">
    <source>
        <dbReference type="Proteomes" id="UP000009315"/>
    </source>
</evidence>
<dbReference type="eggNOG" id="COG2804">
    <property type="taxonomic scope" value="Bacteria"/>
</dbReference>
<organism evidence="5 6">
    <name type="scientific">Desulforamulus hydrothermalis Lam5 = DSM 18033</name>
    <dbReference type="NCBI Taxonomy" id="1121428"/>
    <lineage>
        <taxon>Bacteria</taxon>
        <taxon>Bacillati</taxon>
        <taxon>Bacillota</taxon>
        <taxon>Clostridia</taxon>
        <taxon>Eubacteriales</taxon>
        <taxon>Peptococcaceae</taxon>
        <taxon>Desulforamulus</taxon>
    </lineage>
</organism>
<feature type="domain" description="Bacterial type II secretion system protein E" evidence="4">
    <location>
        <begin position="292"/>
        <end position="306"/>
    </location>
</feature>
<dbReference type="InterPro" id="IPR001482">
    <property type="entry name" value="T2SS/T4SS_dom"/>
</dbReference>
<dbReference type="RefSeq" id="WP_008412532.1">
    <property type="nucleotide sequence ID" value="NZ_CAOS01000013.1"/>
</dbReference>
<accession>K8E071</accession>
<dbReference type="InterPro" id="IPR037257">
    <property type="entry name" value="T2SS_E_N_sf"/>
</dbReference>
<dbReference type="GO" id="GO:0005524">
    <property type="term" value="F:ATP binding"/>
    <property type="evidence" value="ECO:0007669"/>
    <property type="project" value="UniProtKB-KW"/>
</dbReference>
<evidence type="ECO:0000256" key="2">
    <source>
        <dbReference type="ARBA" id="ARBA00022741"/>
    </source>
</evidence>
<dbReference type="STRING" id="1121428.DESHY_60039"/>
<dbReference type="GO" id="GO:0016887">
    <property type="term" value="F:ATP hydrolysis activity"/>
    <property type="evidence" value="ECO:0007669"/>
    <property type="project" value="TreeGrafter"/>
</dbReference>
<dbReference type="EMBL" id="CAOS01000013">
    <property type="protein sequence ID" value="CCO08867.1"/>
    <property type="molecule type" value="Genomic_DNA"/>
</dbReference>
<dbReference type="FunFam" id="3.30.450.90:FF:000001">
    <property type="entry name" value="Type II secretion system ATPase GspE"/>
    <property type="match status" value="1"/>
</dbReference>
<dbReference type="AlphaFoldDB" id="K8E071"/>
<dbReference type="SMART" id="SM00382">
    <property type="entry name" value="AAA"/>
    <property type="match status" value="1"/>
</dbReference>
<dbReference type="CDD" id="cd01129">
    <property type="entry name" value="PulE-GspE-like"/>
    <property type="match status" value="1"/>
</dbReference>
<evidence type="ECO:0000313" key="5">
    <source>
        <dbReference type="EMBL" id="CCO08867.1"/>
    </source>
</evidence>
<dbReference type="InterPro" id="IPR003593">
    <property type="entry name" value="AAA+_ATPase"/>
</dbReference>
<dbReference type="InterPro" id="IPR027417">
    <property type="entry name" value="P-loop_NTPase"/>
</dbReference>
<keyword evidence="6" id="KW-1185">Reference proteome</keyword>
<evidence type="ECO:0000259" key="4">
    <source>
        <dbReference type="PROSITE" id="PS00662"/>
    </source>
</evidence>
<evidence type="ECO:0000256" key="3">
    <source>
        <dbReference type="ARBA" id="ARBA00022840"/>
    </source>
</evidence>